<dbReference type="Proteomes" id="UP000828390">
    <property type="component" value="Unassembled WGS sequence"/>
</dbReference>
<name>A0A9D4NC41_DREPO</name>
<comment type="caution">
    <text evidence="1">The sequence shown here is derived from an EMBL/GenBank/DDBJ whole genome shotgun (WGS) entry which is preliminary data.</text>
</comment>
<proteinExistence type="predicted"/>
<dbReference type="AlphaFoldDB" id="A0A9D4NC41"/>
<protein>
    <submittedName>
        <fullName evidence="1">Uncharacterized protein</fullName>
    </submittedName>
</protein>
<reference evidence="1" key="2">
    <citation type="submission" date="2020-11" db="EMBL/GenBank/DDBJ databases">
        <authorList>
            <person name="McCartney M.A."/>
            <person name="Auch B."/>
            <person name="Kono T."/>
            <person name="Mallez S."/>
            <person name="Becker A."/>
            <person name="Gohl D.M."/>
            <person name="Silverstein K.A.T."/>
            <person name="Koren S."/>
            <person name="Bechman K.B."/>
            <person name="Herman A."/>
            <person name="Abrahante J.E."/>
            <person name="Garbe J."/>
        </authorList>
    </citation>
    <scope>NUCLEOTIDE SEQUENCE</scope>
    <source>
        <strain evidence="1">Duluth1</strain>
        <tissue evidence="1">Whole animal</tissue>
    </source>
</reference>
<keyword evidence="2" id="KW-1185">Reference proteome</keyword>
<evidence type="ECO:0000313" key="1">
    <source>
        <dbReference type="EMBL" id="KAH3891906.1"/>
    </source>
</evidence>
<organism evidence="1 2">
    <name type="scientific">Dreissena polymorpha</name>
    <name type="common">Zebra mussel</name>
    <name type="synonym">Mytilus polymorpha</name>
    <dbReference type="NCBI Taxonomy" id="45954"/>
    <lineage>
        <taxon>Eukaryota</taxon>
        <taxon>Metazoa</taxon>
        <taxon>Spiralia</taxon>
        <taxon>Lophotrochozoa</taxon>
        <taxon>Mollusca</taxon>
        <taxon>Bivalvia</taxon>
        <taxon>Autobranchia</taxon>
        <taxon>Heteroconchia</taxon>
        <taxon>Euheterodonta</taxon>
        <taxon>Imparidentia</taxon>
        <taxon>Neoheterodontei</taxon>
        <taxon>Myida</taxon>
        <taxon>Dreissenoidea</taxon>
        <taxon>Dreissenidae</taxon>
        <taxon>Dreissena</taxon>
    </lineage>
</organism>
<evidence type="ECO:0000313" key="2">
    <source>
        <dbReference type="Proteomes" id="UP000828390"/>
    </source>
</evidence>
<reference evidence="1" key="1">
    <citation type="journal article" date="2019" name="bioRxiv">
        <title>The Genome of the Zebra Mussel, Dreissena polymorpha: A Resource for Invasive Species Research.</title>
        <authorList>
            <person name="McCartney M.A."/>
            <person name="Auch B."/>
            <person name="Kono T."/>
            <person name="Mallez S."/>
            <person name="Zhang Y."/>
            <person name="Obille A."/>
            <person name="Becker A."/>
            <person name="Abrahante J.E."/>
            <person name="Garbe J."/>
            <person name="Badalamenti J.P."/>
            <person name="Herman A."/>
            <person name="Mangelson H."/>
            <person name="Liachko I."/>
            <person name="Sullivan S."/>
            <person name="Sone E.D."/>
            <person name="Koren S."/>
            <person name="Silverstein K.A.T."/>
            <person name="Beckman K.B."/>
            <person name="Gohl D.M."/>
        </authorList>
    </citation>
    <scope>NUCLEOTIDE SEQUENCE</scope>
    <source>
        <strain evidence="1">Duluth1</strain>
        <tissue evidence="1">Whole animal</tissue>
    </source>
</reference>
<dbReference type="EMBL" id="JAIWYP010000001">
    <property type="protein sequence ID" value="KAH3891906.1"/>
    <property type="molecule type" value="Genomic_DNA"/>
</dbReference>
<dbReference type="InterPro" id="IPR008974">
    <property type="entry name" value="TRAF-like"/>
</dbReference>
<accession>A0A9D4NC41</accession>
<dbReference type="Gene3D" id="2.60.210.10">
    <property type="entry name" value="Apoptosis, Tumor Necrosis Factor Receptor Associated Protein 2, Chain A"/>
    <property type="match status" value="1"/>
</dbReference>
<sequence>MNPIPYIAFLCAKITVLERKVDTLEKLYGCQLVWKIEGWEDKVHEAKLGRKATLFSPPFLTSRHGYKMALSLCPYGDGKGGPCLVKKGVNACA</sequence>
<gene>
    <name evidence="1" type="ORF">DPMN_016016</name>
</gene>
<dbReference type="SUPFAM" id="SSF49599">
    <property type="entry name" value="TRAF domain-like"/>
    <property type="match status" value="1"/>
</dbReference>